<evidence type="ECO:0000313" key="1">
    <source>
        <dbReference type="EMBL" id="CEK61005.1"/>
    </source>
</evidence>
<feature type="non-terminal residue" evidence="1">
    <location>
        <position position="193"/>
    </location>
</feature>
<organism evidence="1">
    <name type="scientific">Arion vulgaris</name>
    <dbReference type="NCBI Taxonomy" id="1028688"/>
    <lineage>
        <taxon>Eukaryota</taxon>
        <taxon>Metazoa</taxon>
        <taxon>Spiralia</taxon>
        <taxon>Lophotrochozoa</taxon>
        <taxon>Mollusca</taxon>
        <taxon>Gastropoda</taxon>
        <taxon>Heterobranchia</taxon>
        <taxon>Euthyneura</taxon>
        <taxon>Panpulmonata</taxon>
        <taxon>Eupulmonata</taxon>
        <taxon>Stylommatophora</taxon>
        <taxon>Helicina</taxon>
        <taxon>Arionoidea</taxon>
        <taxon>Arionidae</taxon>
        <taxon>Arion</taxon>
    </lineage>
</organism>
<feature type="non-terminal residue" evidence="1">
    <location>
        <position position="1"/>
    </location>
</feature>
<accession>A0A0B6YZU8</accession>
<sequence>QFLHLLSTSVNHHKSNDTYEFKVTPGKLQGECVKPKKIKTTRRRKSNPPISKINNERKKRTIGSEVGVTANITIGDLVEKKSRHMFQNSNSIMDENKGKPSNIDAYKGLFRDTENVKRSIETESALNNIICNSVLKKKTLSGQGIKPLACCKEQSEEMSEALNPTLLSVKVASRDNSKLAPTSNLSSLRNSLF</sequence>
<dbReference type="AlphaFoldDB" id="A0A0B6YZU8"/>
<name>A0A0B6YZU8_9EUPU</name>
<proteinExistence type="predicted"/>
<gene>
    <name evidence="1" type="primary">ORF41015</name>
</gene>
<protein>
    <submittedName>
        <fullName evidence="1">Uncharacterized protein</fullName>
    </submittedName>
</protein>
<dbReference type="EMBL" id="HACG01014140">
    <property type="protein sequence ID" value="CEK61005.1"/>
    <property type="molecule type" value="Transcribed_RNA"/>
</dbReference>
<reference evidence="1" key="1">
    <citation type="submission" date="2014-12" db="EMBL/GenBank/DDBJ databases">
        <title>Insight into the proteome of Arion vulgaris.</title>
        <authorList>
            <person name="Aradska J."/>
            <person name="Bulat T."/>
            <person name="Smidak R."/>
            <person name="Sarate P."/>
            <person name="Gangsoo J."/>
            <person name="Sialana F."/>
            <person name="Bilban M."/>
            <person name="Lubec G."/>
        </authorList>
    </citation>
    <scope>NUCLEOTIDE SEQUENCE</scope>
    <source>
        <tissue evidence="1">Skin</tissue>
    </source>
</reference>